<dbReference type="EMBL" id="GGEC01070261">
    <property type="protein sequence ID" value="MBX50745.1"/>
    <property type="molecule type" value="Transcribed_RNA"/>
</dbReference>
<dbReference type="AlphaFoldDB" id="A0A2P2P7L7"/>
<evidence type="ECO:0000313" key="1">
    <source>
        <dbReference type="EMBL" id="MBX50745.1"/>
    </source>
</evidence>
<accession>A0A2P2P7L7</accession>
<reference evidence="1" key="1">
    <citation type="submission" date="2018-02" db="EMBL/GenBank/DDBJ databases">
        <title>Rhizophora mucronata_Transcriptome.</title>
        <authorList>
            <person name="Meera S.P."/>
            <person name="Sreeshan A."/>
            <person name="Augustine A."/>
        </authorList>
    </citation>
    <scope>NUCLEOTIDE SEQUENCE</scope>
    <source>
        <tissue evidence="1">Leaf</tissue>
    </source>
</reference>
<name>A0A2P2P7L7_RHIMU</name>
<protein>
    <submittedName>
        <fullName evidence="1">Uncharacterized protein</fullName>
    </submittedName>
</protein>
<sequence>MSHYMMRTASAIWFLIDFSEK</sequence>
<proteinExistence type="predicted"/>
<organism evidence="1">
    <name type="scientific">Rhizophora mucronata</name>
    <name type="common">Asiatic mangrove</name>
    <dbReference type="NCBI Taxonomy" id="61149"/>
    <lineage>
        <taxon>Eukaryota</taxon>
        <taxon>Viridiplantae</taxon>
        <taxon>Streptophyta</taxon>
        <taxon>Embryophyta</taxon>
        <taxon>Tracheophyta</taxon>
        <taxon>Spermatophyta</taxon>
        <taxon>Magnoliopsida</taxon>
        <taxon>eudicotyledons</taxon>
        <taxon>Gunneridae</taxon>
        <taxon>Pentapetalae</taxon>
        <taxon>rosids</taxon>
        <taxon>fabids</taxon>
        <taxon>Malpighiales</taxon>
        <taxon>Rhizophoraceae</taxon>
        <taxon>Rhizophora</taxon>
    </lineage>
</organism>